<evidence type="ECO:0000256" key="1">
    <source>
        <dbReference type="SAM" id="Phobius"/>
    </source>
</evidence>
<proteinExistence type="predicted"/>
<keyword evidence="3" id="KW-1185">Reference proteome</keyword>
<name>A0A850EM31_9BACL</name>
<dbReference type="RefSeq" id="WP_175372627.1">
    <property type="nucleotide sequence ID" value="NZ_JABWCS010000213.1"/>
</dbReference>
<accession>A0A850EM31</accession>
<gene>
    <name evidence="2" type="ORF">HPT30_17435</name>
</gene>
<organism evidence="2 3">
    <name type="scientific">Paenibacillus agri</name>
    <dbReference type="NCBI Taxonomy" id="2744309"/>
    <lineage>
        <taxon>Bacteria</taxon>
        <taxon>Bacillati</taxon>
        <taxon>Bacillota</taxon>
        <taxon>Bacilli</taxon>
        <taxon>Bacillales</taxon>
        <taxon>Paenibacillaceae</taxon>
        <taxon>Paenibacillus</taxon>
    </lineage>
</organism>
<dbReference type="Proteomes" id="UP000564806">
    <property type="component" value="Unassembled WGS sequence"/>
</dbReference>
<sequence>MRFDGLLPLVKEGTDFKKYTMLLAVLGVISLVVGLIPYIFDYPYCNGCENSGPSNIWELIIMLSYEGWYLQIGLSLLLISSLLLYKQRKKN</sequence>
<protein>
    <submittedName>
        <fullName evidence="2">Uncharacterized protein</fullName>
    </submittedName>
</protein>
<keyword evidence="1" id="KW-1133">Transmembrane helix</keyword>
<dbReference type="AlphaFoldDB" id="A0A850EM31"/>
<evidence type="ECO:0000313" key="2">
    <source>
        <dbReference type="EMBL" id="NUU62128.1"/>
    </source>
</evidence>
<keyword evidence="1" id="KW-0472">Membrane</keyword>
<feature type="transmembrane region" description="Helical" evidence="1">
    <location>
        <begin position="68"/>
        <end position="85"/>
    </location>
</feature>
<evidence type="ECO:0000313" key="3">
    <source>
        <dbReference type="Proteomes" id="UP000564806"/>
    </source>
</evidence>
<keyword evidence="1" id="KW-0812">Transmembrane</keyword>
<feature type="transmembrane region" description="Helical" evidence="1">
    <location>
        <begin position="21"/>
        <end position="40"/>
    </location>
</feature>
<reference evidence="2" key="1">
    <citation type="submission" date="2020-06" db="EMBL/GenBank/DDBJ databases">
        <title>Paenibacillus sp. nov., isolated from soil.</title>
        <authorList>
            <person name="Seo Y.L."/>
        </authorList>
    </citation>
    <scope>NUCLEOTIDE SEQUENCE [LARGE SCALE GENOMIC DNA]</scope>
    <source>
        <strain evidence="2">JW14</strain>
    </source>
</reference>
<comment type="caution">
    <text evidence="2">The sequence shown here is derived from an EMBL/GenBank/DDBJ whole genome shotgun (WGS) entry which is preliminary data.</text>
</comment>
<dbReference type="EMBL" id="JABWCS010000213">
    <property type="protein sequence ID" value="NUU62128.1"/>
    <property type="molecule type" value="Genomic_DNA"/>
</dbReference>